<dbReference type="PANTHER" id="PTHR15271">
    <property type="entry name" value="CHROMATIN ASSEMBLY FACTOR 1 SUBUNIT B"/>
    <property type="match status" value="1"/>
</dbReference>
<evidence type="ECO:0000256" key="6">
    <source>
        <dbReference type="ARBA" id="ARBA00022853"/>
    </source>
</evidence>
<evidence type="ECO:0000256" key="7">
    <source>
        <dbReference type="ARBA" id="ARBA00023204"/>
    </source>
</evidence>
<dbReference type="Pfam" id="PF24105">
    <property type="entry name" value="Beta-prop_CAF1B_HIR1"/>
    <property type="match status" value="1"/>
</dbReference>
<feature type="compositionally biased region" description="Low complexity" evidence="9">
    <location>
        <begin position="570"/>
        <end position="586"/>
    </location>
</feature>
<comment type="caution">
    <text evidence="11">The sequence shown here is derived from an EMBL/GenBank/DDBJ whole genome shotgun (WGS) entry which is preliminary data.</text>
</comment>
<reference evidence="11" key="1">
    <citation type="submission" date="2022-03" db="EMBL/GenBank/DDBJ databases">
        <authorList>
            <person name="Martin C."/>
        </authorList>
    </citation>
    <scope>NUCLEOTIDE SEQUENCE</scope>
</reference>
<keyword evidence="7" id="KW-0234">DNA repair</keyword>
<dbReference type="GO" id="GO:0006281">
    <property type="term" value="P:DNA repair"/>
    <property type="evidence" value="ECO:0007669"/>
    <property type="project" value="UniProtKB-KW"/>
</dbReference>
<evidence type="ECO:0000313" key="11">
    <source>
        <dbReference type="EMBL" id="CAH1799444.1"/>
    </source>
</evidence>
<dbReference type="Gene3D" id="2.130.10.10">
    <property type="entry name" value="YVTN repeat-like/Quinoprotein amine dehydrogenase"/>
    <property type="match status" value="2"/>
</dbReference>
<feature type="compositionally biased region" description="Low complexity" evidence="9">
    <location>
        <begin position="619"/>
        <end position="630"/>
    </location>
</feature>
<name>A0A8J1TCJ2_OWEFU</name>
<keyword evidence="4" id="KW-0677">Repeat</keyword>
<sequence length="777" mass="86069">MKLVTPEISWHGRDPIYSIDFQYLKGNMRRMATCGTDKNIMMWNIVEDKEGKPTPEFLATLTRHNRAVNVVRFSPDGELLASGGDDSYIMLWKLNDTLVPVNNIFQEEEAENKEIWSTFKVLRGHLEDVYDLSWSKDSRYILSGSVDNSAILWDAKKGQSLKMFTEHKSFVQGVAFDPLQKYLATLSSDRSLRVFSTTSKACLANTSKISVPNAQNADGETKPKSFKMYHDDTMKSFFRRLTWTPDGQLLITPAGCIESGDKTVNATYVFVRGQFSKPGLYLPVPQKATIAVKCCPILFELNKKLRPDVDPDDEKLKEWEKYSTIFSLPYRMVFAVATEDSVLLYDTQQSIPVGYISNIHYHQLSDLTWSQDGRLLAVSSTDGYVSMVHFNENELGIPYKEQPVTISDPVKKLANEETQASSPSTLSTNKQKSDEPGLIQVRKKESPENKPKDSGEASVIQFRKKEKQSPKSKPVDATEATVIQVRRKENPKLENKDPDGIKIRKKENSESDKGSNTSGATGGSDKGEEDQKVDGKDDKATVIDSEKPIGPQTPTSTSKQPRRVVLTTISNSPSTNQNQASSSNQSPVVVTNQIKNTDAVMLKPGTPKQGRRIQLMTMSSQSPSRLPSDSSDIESSDQDFHLHLESSSDEAELSKHRTLHGGLGDTTSVSSGTLPTNSKSKSPRRVNLVTLSSTPEKRDENETDSELKSQTSKMTLTPSSKIDKVDVTPSRKIDGATSLTPTSRPADGAKDSPKPSRRVQLITLSASPSSTPPNSQN</sequence>
<feature type="compositionally biased region" description="Basic and acidic residues" evidence="9">
    <location>
        <begin position="525"/>
        <end position="547"/>
    </location>
</feature>
<dbReference type="InterPro" id="IPR001680">
    <property type="entry name" value="WD40_rpt"/>
</dbReference>
<feature type="compositionally biased region" description="Polar residues" evidence="9">
    <location>
        <begin position="708"/>
        <end position="720"/>
    </location>
</feature>
<dbReference type="InterPro" id="IPR019775">
    <property type="entry name" value="WD40_repeat_CS"/>
</dbReference>
<dbReference type="GO" id="GO:0006335">
    <property type="term" value="P:DNA replication-dependent chromatin assembly"/>
    <property type="evidence" value="ECO:0007669"/>
    <property type="project" value="InterPro"/>
</dbReference>
<keyword evidence="12" id="KW-1185">Reference proteome</keyword>
<feature type="compositionally biased region" description="Polar residues" evidence="9">
    <location>
        <begin position="587"/>
        <end position="596"/>
    </location>
</feature>
<dbReference type="SMART" id="SM00320">
    <property type="entry name" value="WD40"/>
    <property type="match status" value="5"/>
</dbReference>
<dbReference type="PANTHER" id="PTHR15271:SF4">
    <property type="entry name" value="CHROMATIN ASSEMBLY FACTOR 1 SUBUNIT B"/>
    <property type="match status" value="1"/>
</dbReference>
<protein>
    <recommendedName>
        <fullName evidence="10">CAF1B/HIR1 beta-propeller domain-containing protein</fullName>
    </recommendedName>
</protein>
<feature type="compositionally biased region" description="Basic and acidic residues" evidence="9">
    <location>
        <begin position="442"/>
        <end position="455"/>
    </location>
</feature>
<organism evidence="11 12">
    <name type="scientific">Owenia fusiformis</name>
    <name type="common">Polychaete worm</name>
    <dbReference type="NCBI Taxonomy" id="6347"/>
    <lineage>
        <taxon>Eukaryota</taxon>
        <taxon>Metazoa</taxon>
        <taxon>Spiralia</taxon>
        <taxon>Lophotrochozoa</taxon>
        <taxon>Annelida</taxon>
        <taxon>Polychaeta</taxon>
        <taxon>Sedentaria</taxon>
        <taxon>Canalipalpata</taxon>
        <taxon>Sabellida</taxon>
        <taxon>Oweniida</taxon>
        <taxon>Oweniidae</taxon>
        <taxon>Owenia</taxon>
    </lineage>
</organism>
<comment type="subcellular location">
    <subcellularLocation>
        <location evidence="1">Nucleus</location>
    </subcellularLocation>
</comment>
<evidence type="ECO:0000256" key="5">
    <source>
        <dbReference type="ARBA" id="ARBA00022763"/>
    </source>
</evidence>
<comment type="similarity">
    <text evidence="2">Belongs to the WD repeat HIR1 family.</text>
</comment>
<keyword evidence="8" id="KW-0539">Nucleus</keyword>
<proteinExistence type="inferred from homology"/>
<evidence type="ECO:0000256" key="1">
    <source>
        <dbReference type="ARBA" id="ARBA00004123"/>
    </source>
</evidence>
<evidence type="ECO:0000256" key="4">
    <source>
        <dbReference type="ARBA" id="ARBA00022737"/>
    </source>
</evidence>
<evidence type="ECO:0000256" key="8">
    <source>
        <dbReference type="ARBA" id="ARBA00023242"/>
    </source>
</evidence>
<dbReference type="InterPro" id="IPR045145">
    <property type="entry name" value="PTHR15271"/>
</dbReference>
<feature type="compositionally biased region" description="Polar residues" evidence="9">
    <location>
        <begin position="665"/>
        <end position="680"/>
    </location>
</feature>
<dbReference type="AlphaFoldDB" id="A0A8J1TCJ2"/>
<dbReference type="GO" id="GO:0033186">
    <property type="term" value="C:CAF-1 complex"/>
    <property type="evidence" value="ECO:0007669"/>
    <property type="project" value="TreeGrafter"/>
</dbReference>
<dbReference type="InterPro" id="IPR055410">
    <property type="entry name" value="Beta-prop_CAF1B_HIR1"/>
</dbReference>
<feature type="compositionally biased region" description="Basic and acidic residues" evidence="9">
    <location>
        <begin position="721"/>
        <end position="734"/>
    </location>
</feature>
<evidence type="ECO:0000256" key="2">
    <source>
        <dbReference type="ARBA" id="ARBA00007306"/>
    </source>
</evidence>
<feature type="compositionally biased region" description="Polar residues" evidence="9">
    <location>
        <begin position="416"/>
        <end position="430"/>
    </location>
</feature>
<dbReference type="Proteomes" id="UP000749559">
    <property type="component" value="Unassembled WGS sequence"/>
</dbReference>
<feature type="domain" description="CAF1B/HIR1 beta-propeller" evidence="10">
    <location>
        <begin position="1"/>
        <end position="395"/>
    </location>
</feature>
<evidence type="ECO:0000256" key="3">
    <source>
        <dbReference type="ARBA" id="ARBA00022574"/>
    </source>
</evidence>
<keyword evidence="3" id="KW-0853">WD repeat</keyword>
<keyword evidence="5" id="KW-0227">DNA damage</keyword>
<evidence type="ECO:0000256" key="9">
    <source>
        <dbReference type="SAM" id="MobiDB-lite"/>
    </source>
</evidence>
<dbReference type="SUPFAM" id="SSF50978">
    <property type="entry name" value="WD40 repeat-like"/>
    <property type="match status" value="1"/>
</dbReference>
<accession>A0A8J1TCJ2</accession>
<feature type="compositionally biased region" description="Polar residues" evidence="9">
    <location>
        <begin position="762"/>
        <end position="777"/>
    </location>
</feature>
<dbReference type="GO" id="GO:0005634">
    <property type="term" value="C:nucleus"/>
    <property type="evidence" value="ECO:0007669"/>
    <property type="project" value="UniProtKB-SubCell"/>
</dbReference>
<gene>
    <name evidence="11" type="ORF">OFUS_LOCUS23455</name>
</gene>
<evidence type="ECO:0000313" key="12">
    <source>
        <dbReference type="Proteomes" id="UP000749559"/>
    </source>
</evidence>
<dbReference type="EMBL" id="CAIIXF020000011">
    <property type="protein sequence ID" value="CAH1799444.1"/>
    <property type="molecule type" value="Genomic_DNA"/>
</dbReference>
<evidence type="ECO:0000259" key="10">
    <source>
        <dbReference type="Pfam" id="PF24105"/>
    </source>
</evidence>
<dbReference type="PROSITE" id="PS50082">
    <property type="entry name" value="WD_REPEATS_2"/>
    <property type="match status" value="3"/>
</dbReference>
<feature type="region of interest" description="Disordered" evidence="9">
    <location>
        <begin position="415"/>
        <end position="777"/>
    </location>
</feature>
<keyword evidence="6" id="KW-0156">Chromatin regulator</keyword>
<dbReference type="InterPro" id="IPR036322">
    <property type="entry name" value="WD40_repeat_dom_sf"/>
</dbReference>
<dbReference type="PROSITE" id="PS00678">
    <property type="entry name" value="WD_REPEATS_1"/>
    <property type="match status" value="1"/>
</dbReference>
<feature type="compositionally biased region" description="Basic and acidic residues" evidence="9">
    <location>
        <begin position="467"/>
        <end position="476"/>
    </location>
</feature>
<dbReference type="OrthoDB" id="71227at2759"/>
<dbReference type="GO" id="GO:0006334">
    <property type="term" value="P:nucleosome assembly"/>
    <property type="evidence" value="ECO:0007669"/>
    <property type="project" value="TreeGrafter"/>
</dbReference>
<dbReference type="PROSITE" id="PS50294">
    <property type="entry name" value="WD_REPEATS_REGION"/>
    <property type="match status" value="2"/>
</dbReference>
<dbReference type="InterPro" id="IPR015943">
    <property type="entry name" value="WD40/YVTN_repeat-like_dom_sf"/>
</dbReference>
<feature type="compositionally biased region" description="Basic and acidic residues" evidence="9">
    <location>
        <begin position="486"/>
        <end position="513"/>
    </location>
</feature>